<name>A0A919RDC1_9ACTN</name>
<gene>
    <name evidence="3" type="ORF">Ssi02_15780</name>
</gene>
<dbReference type="AlphaFoldDB" id="A0A919RDC1"/>
<protein>
    <submittedName>
        <fullName evidence="3">Glyoxalase</fullName>
    </submittedName>
</protein>
<dbReference type="InterPro" id="IPR029068">
    <property type="entry name" value="Glyas_Bleomycin-R_OHBP_Dase"/>
</dbReference>
<dbReference type="Gene3D" id="3.30.720.120">
    <property type="match status" value="1"/>
</dbReference>
<evidence type="ECO:0000256" key="1">
    <source>
        <dbReference type="SAM" id="MobiDB-lite"/>
    </source>
</evidence>
<dbReference type="InterPro" id="IPR004360">
    <property type="entry name" value="Glyas_Fos-R_dOase_dom"/>
</dbReference>
<comment type="caution">
    <text evidence="3">The sequence shown here is derived from an EMBL/GenBank/DDBJ whole genome shotgun (WGS) entry which is preliminary data.</text>
</comment>
<evidence type="ECO:0000313" key="3">
    <source>
        <dbReference type="EMBL" id="GII91347.1"/>
    </source>
</evidence>
<dbReference type="EMBL" id="BOOW01000009">
    <property type="protein sequence ID" value="GII91347.1"/>
    <property type="molecule type" value="Genomic_DNA"/>
</dbReference>
<feature type="domain" description="VOC" evidence="2">
    <location>
        <begin position="3"/>
        <end position="124"/>
    </location>
</feature>
<dbReference type="SUPFAM" id="SSF54593">
    <property type="entry name" value="Glyoxalase/Bleomycin resistance protein/Dihydroxybiphenyl dioxygenase"/>
    <property type="match status" value="1"/>
</dbReference>
<dbReference type="RefSeq" id="WP_204022680.1">
    <property type="nucleotide sequence ID" value="NZ_BOOW01000009.1"/>
</dbReference>
<keyword evidence="4" id="KW-1185">Reference proteome</keyword>
<dbReference type="PROSITE" id="PS51819">
    <property type="entry name" value="VOC"/>
    <property type="match status" value="1"/>
</dbReference>
<feature type="region of interest" description="Disordered" evidence="1">
    <location>
        <begin position="129"/>
        <end position="159"/>
    </location>
</feature>
<evidence type="ECO:0000259" key="2">
    <source>
        <dbReference type="PROSITE" id="PS51819"/>
    </source>
</evidence>
<organism evidence="3 4">
    <name type="scientific">Sinosporangium siamense</name>
    <dbReference type="NCBI Taxonomy" id="1367973"/>
    <lineage>
        <taxon>Bacteria</taxon>
        <taxon>Bacillati</taxon>
        <taxon>Actinomycetota</taxon>
        <taxon>Actinomycetes</taxon>
        <taxon>Streptosporangiales</taxon>
        <taxon>Streptosporangiaceae</taxon>
        <taxon>Sinosporangium</taxon>
    </lineage>
</organism>
<dbReference type="Proteomes" id="UP000606172">
    <property type="component" value="Unassembled WGS sequence"/>
</dbReference>
<reference evidence="3" key="1">
    <citation type="submission" date="2021-01" db="EMBL/GenBank/DDBJ databases">
        <title>Whole genome shotgun sequence of Sinosporangium siamense NBRC 109515.</title>
        <authorList>
            <person name="Komaki H."/>
            <person name="Tamura T."/>
        </authorList>
    </citation>
    <scope>NUCLEOTIDE SEQUENCE</scope>
    <source>
        <strain evidence="3">NBRC 109515</strain>
    </source>
</reference>
<dbReference type="InterPro" id="IPR037523">
    <property type="entry name" value="VOC_core"/>
</dbReference>
<dbReference type="Pfam" id="PF00903">
    <property type="entry name" value="Glyoxalase"/>
    <property type="match status" value="1"/>
</dbReference>
<dbReference type="Gene3D" id="3.30.720.110">
    <property type="match status" value="1"/>
</dbReference>
<accession>A0A919RDC1</accession>
<proteinExistence type="predicted"/>
<sequence length="159" mass="18117">MNPTGFYPVIATSRIDELRDFYTTHFGFRPTFTSDWYISLVLPEKPHYELAILDHTHPTIPEGYREPVRGLLLNFEVDDVDAEYERLVTRAGLPLALPLRDEDFGQRHFIVTDPTGVLIDVITPTPPTGEYTEQYVSRPTLDQAAGQDEAPENSQGLRR</sequence>
<evidence type="ECO:0000313" key="4">
    <source>
        <dbReference type="Proteomes" id="UP000606172"/>
    </source>
</evidence>